<keyword evidence="3 4" id="KW-0732">Signal</keyword>
<accession>A0A2G1VE45</accession>
<dbReference type="EMBL" id="NTFI01000003">
    <property type="protein sequence ID" value="PHQ25006.1"/>
    <property type="molecule type" value="Genomic_DNA"/>
</dbReference>
<comment type="caution">
    <text evidence="6">The sequence shown here is derived from an EMBL/GenBank/DDBJ whole genome shotgun (WGS) entry which is preliminary data.</text>
</comment>
<sequence length="326" mass="35593">MKATRSACKAVTSSLAFFLCLLGPHVHAQEKRLAYLVSDARIPFWSIMADGIRHKAQKLGYNISVYSADNQARHELELTVKAINEGVQGIILSPTNSSAAVTILKLAQRNDIPVVISDIGAGAENYVSYIESDNDQGAYDLGGVLASTLSEKGWQDGSVGIIAIPQKRANGKARTEGFLRALEEQGIRTAGILQQSDFSYRETYEFSRTLIAQNPDLRAIWLQGSDRYQAALDAISEEGKEGDILLICFDAEPEFVELIANGQLVGAGMQQPFLMGETAVETMDLYLNGHKVEKIQQLSVLPVSSQNLKQLLPVINRNVLGKEAAR</sequence>
<dbReference type="GO" id="GO:0030313">
    <property type="term" value="C:cell envelope"/>
    <property type="evidence" value="ECO:0007669"/>
    <property type="project" value="UniProtKB-SubCell"/>
</dbReference>
<evidence type="ECO:0000256" key="3">
    <source>
        <dbReference type="ARBA" id="ARBA00022729"/>
    </source>
</evidence>
<dbReference type="Proteomes" id="UP000229044">
    <property type="component" value="Unassembled WGS sequence"/>
</dbReference>
<dbReference type="InterPro" id="IPR025997">
    <property type="entry name" value="SBP_2_dom"/>
</dbReference>
<feature type="chain" id="PRO_5013605509" evidence="4">
    <location>
        <begin position="29"/>
        <end position="326"/>
    </location>
</feature>
<dbReference type="Pfam" id="PF13407">
    <property type="entry name" value="Peripla_BP_4"/>
    <property type="match status" value="1"/>
</dbReference>
<evidence type="ECO:0000313" key="6">
    <source>
        <dbReference type="EMBL" id="PHQ25006.1"/>
    </source>
</evidence>
<evidence type="ECO:0000256" key="4">
    <source>
        <dbReference type="SAM" id="SignalP"/>
    </source>
</evidence>
<name>A0A2G1VE45_9GAMM</name>
<dbReference type="InterPro" id="IPR028082">
    <property type="entry name" value="Peripla_BP_I"/>
</dbReference>
<keyword evidence="7" id="KW-1185">Reference proteome</keyword>
<protein>
    <submittedName>
        <fullName evidence="6">Sugar ABC transporter substrate-binding protein</fullName>
    </submittedName>
</protein>
<gene>
    <name evidence="6" type="ORF">CLH62_11680</name>
</gene>
<organism evidence="6 7">
    <name type="scientific">Marinobacter guineae</name>
    <dbReference type="NCBI Taxonomy" id="432303"/>
    <lineage>
        <taxon>Bacteria</taxon>
        <taxon>Pseudomonadati</taxon>
        <taxon>Pseudomonadota</taxon>
        <taxon>Gammaproteobacteria</taxon>
        <taxon>Pseudomonadales</taxon>
        <taxon>Marinobacteraceae</taxon>
        <taxon>Marinobacter</taxon>
    </lineage>
</organism>
<dbReference type="PANTHER" id="PTHR46847">
    <property type="entry name" value="D-ALLOSE-BINDING PERIPLASMIC PROTEIN-RELATED"/>
    <property type="match status" value="1"/>
</dbReference>
<evidence type="ECO:0000256" key="1">
    <source>
        <dbReference type="ARBA" id="ARBA00004196"/>
    </source>
</evidence>
<dbReference type="GO" id="GO:0030246">
    <property type="term" value="F:carbohydrate binding"/>
    <property type="evidence" value="ECO:0007669"/>
    <property type="project" value="UniProtKB-ARBA"/>
</dbReference>
<comment type="subcellular location">
    <subcellularLocation>
        <location evidence="1">Cell envelope</location>
    </subcellularLocation>
</comment>
<evidence type="ECO:0000259" key="5">
    <source>
        <dbReference type="Pfam" id="PF13407"/>
    </source>
</evidence>
<reference evidence="6 7" key="1">
    <citation type="submission" date="2017-09" db="EMBL/GenBank/DDBJ databases">
        <title>The draft genome sequences of Marinobacter guineae M3B.</title>
        <authorList>
            <person name="Cao J."/>
        </authorList>
    </citation>
    <scope>NUCLEOTIDE SEQUENCE [LARGE SCALE GENOMIC DNA]</scope>
    <source>
        <strain evidence="6 7">M3B</strain>
    </source>
</reference>
<comment type="similarity">
    <text evidence="2">Belongs to the bacterial solute-binding protein 2 family.</text>
</comment>
<dbReference type="GO" id="GO:0055085">
    <property type="term" value="P:transmembrane transport"/>
    <property type="evidence" value="ECO:0007669"/>
    <property type="project" value="UniProtKB-ARBA"/>
</dbReference>
<dbReference type="AlphaFoldDB" id="A0A2G1VE45"/>
<evidence type="ECO:0000256" key="2">
    <source>
        <dbReference type="ARBA" id="ARBA00007639"/>
    </source>
</evidence>
<dbReference type="OrthoDB" id="9813037at2"/>
<dbReference type="SUPFAM" id="SSF53822">
    <property type="entry name" value="Periplasmic binding protein-like I"/>
    <property type="match status" value="1"/>
</dbReference>
<dbReference type="PANTHER" id="PTHR46847:SF1">
    <property type="entry name" value="D-ALLOSE-BINDING PERIPLASMIC PROTEIN-RELATED"/>
    <property type="match status" value="1"/>
</dbReference>
<feature type="domain" description="Periplasmic binding protein" evidence="5">
    <location>
        <begin position="34"/>
        <end position="290"/>
    </location>
</feature>
<proteinExistence type="inferred from homology"/>
<evidence type="ECO:0000313" key="7">
    <source>
        <dbReference type="Proteomes" id="UP000229044"/>
    </source>
</evidence>
<dbReference type="RefSeq" id="WP_099618320.1">
    <property type="nucleotide sequence ID" value="NZ_KZ319340.1"/>
</dbReference>
<dbReference type="Gene3D" id="3.40.50.2300">
    <property type="match status" value="2"/>
</dbReference>
<feature type="signal peptide" evidence="4">
    <location>
        <begin position="1"/>
        <end position="28"/>
    </location>
</feature>